<dbReference type="RefSeq" id="WP_055122054.1">
    <property type="nucleotide sequence ID" value="NZ_LKST01000002.1"/>
</dbReference>
<keyword evidence="3" id="KW-1185">Reference proteome</keyword>
<organism evidence="2 3">
    <name type="scientific">Corynebacterium oculi</name>
    <dbReference type="NCBI Taxonomy" id="1544416"/>
    <lineage>
        <taxon>Bacteria</taxon>
        <taxon>Bacillati</taxon>
        <taxon>Actinomycetota</taxon>
        <taxon>Actinomycetes</taxon>
        <taxon>Mycobacteriales</taxon>
        <taxon>Corynebacteriaceae</taxon>
        <taxon>Corynebacterium</taxon>
    </lineage>
</organism>
<dbReference type="PATRIC" id="fig|1544416.3.peg.843"/>
<dbReference type="SUPFAM" id="SSF52540">
    <property type="entry name" value="P-loop containing nucleoside triphosphate hydrolases"/>
    <property type="match status" value="1"/>
</dbReference>
<dbReference type="Pfam" id="PF01656">
    <property type="entry name" value="CbiA"/>
    <property type="match status" value="1"/>
</dbReference>
<reference evidence="2 3" key="1">
    <citation type="submission" date="2015-10" db="EMBL/GenBank/DDBJ databases">
        <title>Corynebacteirum lowii and Corynebacterium oculi species nova, derived from human clinical disease and and emended description of Corynebacterium mastiditis.</title>
        <authorList>
            <person name="Bernard K."/>
            <person name="Pacheco A.L."/>
            <person name="Mcdougall C."/>
            <person name="Burtx T."/>
            <person name="Weibe D."/>
            <person name="Tyler S."/>
            <person name="Olson A.B."/>
            <person name="Cnockaert M."/>
            <person name="Eguchi H."/>
            <person name="Kuwahara T."/>
            <person name="Nakayama-Imaohji H."/>
            <person name="Boudewijins M."/>
            <person name="Van Hoecke F."/>
            <person name="Bernier A.-M."/>
            <person name="Vandamme P."/>
        </authorList>
    </citation>
    <scope>NUCLEOTIDE SEQUENCE [LARGE SCALE GENOMIC DNA]</scope>
    <source>
        <strain evidence="2 3">NML 130210</strain>
    </source>
</reference>
<accession>A0A0Q0YCT7</accession>
<evidence type="ECO:0000259" key="1">
    <source>
        <dbReference type="Pfam" id="PF01656"/>
    </source>
</evidence>
<dbReference type="InterPro" id="IPR050678">
    <property type="entry name" value="DNA_Partitioning_ATPase"/>
</dbReference>
<dbReference type="PANTHER" id="PTHR13696">
    <property type="entry name" value="P-LOOP CONTAINING NUCLEOSIDE TRIPHOSPHATE HYDROLASE"/>
    <property type="match status" value="1"/>
</dbReference>
<evidence type="ECO:0000313" key="3">
    <source>
        <dbReference type="Proteomes" id="UP000050517"/>
    </source>
</evidence>
<gene>
    <name evidence="2" type="ORF">Cocul_00844</name>
</gene>
<comment type="caution">
    <text evidence="2">The sequence shown here is derived from an EMBL/GenBank/DDBJ whole genome shotgun (WGS) entry which is preliminary data.</text>
</comment>
<sequence length="200" mass="21416">MSTIITVCHLKGGTGKTTTTILLATALTNLGYSVTVYDADPQGSASEWAALAADNNTPLNFPVTVANPATLNRLRPRTDYVLIDCPPGGSTAINAAINAANEIIIPTSPSEIEVDRMWDTLSLSTTKPTHVLITSARLGTTALTDIQKALRTENIPTYRTIIPLRQKIKAMWGTNPTGMLYGYDTLANTITENIALKETA</sequence>
<dbReference type="STRING" id="1544416.Cocul_00844"/>
<dbReference type="InterPro" id="IPR002586">
    <property type="entry name" value="CobQ/CobB/MinD/ParA_Nub-bd_dom"/>
</dbReference>
<dbReference type="AlphaFoldDB" id="A0A0Q0YCT7"/>
<evidence type="ECO:0000313" key="2">
    <source>
        <dbReference type="EMBL" id="KQB84048.1"/>
    </source>
</evidence>
<proteinExistence type="predicted"/>
<feature type="domain" description="CobQ/CobB/MinD/ParA nucleotide binding" evidence="1">
    <location>
        <begin position="5"/>
        <end position="167"/>
    </location>
</feature>
<dbReference type="OrthoDB" id="9804460at2"/>
<dbReference type="EMBL" id="LKST01000002">
    <property type="protein sequence ID" value="KQB84048.1"/>
    <property type="molecule type" value="Genomic_DNA"/>
</dbReference>
<dbReference type="PIRSF" id="PIRSF009320">
    <property type="entry name" value="Nuc_binding_HP_1000"/>
    <property type="match status" value="1"/>
</dbReference>
<dbReference type="PANTHER" id="PTHR13696:SF99">
    <property type="entry name" value="COBYRINIC ACID AC-DIAMIDE SYNTHASE"/>
    <property type="match status" value="1"/>
</dbReference>
<dbReference type="Gene3D" id="3.40.50.300">
    <property type="entry name" value="P-loop containing nucleotide triphosphate hydrolases"/>
    <property type="match status" value="1"/>
</dbReference>
<dbReference type="Proteomes" id="UP000050517">
    <property type="component" value="Unassembled WGS sequence"/>
</dbReference>
<protein>
    <submittedName>
        <fullName evidence="2">Antiporter inner membrane protein</fullName>
    </submittedName>
</protein>
<name>A0A0Q0YCT7_9CORY</name>
<dbReference type="InterPro" id="IPR027417">
    <property type="entry name" value="P-loop_NTPase"/>
</dbReference>